<sequence>MYLWTTYRGDFSLRTHCASLCAVRTTDYGLRTTDYATCKRRRIAKYPNPTTRADCHEQGKRSGKSNGPTLGATAEDISTEGLQRRLGPFMLVEVLQPKTNHAGHLRVPPNFRAIAGTKSPPFGTDLTDKS</sequence>
<evidence type="ECO:0000313" key="3">
    <source>
        <dbReference type="Proteomes" id="UP001367676"/>
    </source>
</evidence>
<name>A0AAN9Y6V8_9HEMI</name>
<evidence type="ECO:0000313" key="2">
    <source>
        <dbReference type="EMBL" id="KAK7595305.1"/>
    </source>
</evidence>
<feature type="region of interest" description="Disordered" evidence="1">
    <location>
        <begin position="49"/>
        <end position="74"/>
    </location>
</feature>
<keyword evidence="3" id="KW-1185">Reference proteome</keyword>
<evidence type="ECO:0000256" key="1">
    <source>
        <dbReference type="SAM" id="MobiDB-lite"/>
    </source>
</evidence>
<accession>A0AAN9Y6V8</accession>
<organism evidence="2 3">
    <name type="scientific">Parthenolecanium corni</name>
    <dbReference type="NCBI Taxonomy" id="536013"/>
    <lineage>
        <taxon>Eukaryota</taxon>
        <taxon>Metazoa</taxon>
        <taxon>Ecdysozoa</taxon>
        <taxon>Arthropoda</taxon>
        <taxon>Hexapoda</taxon>
        <taxon>Insecta</taxon>
        <taxon>Pterygota</taxon>
        <taxon>Neoptera</taxon>
        <taxon>Paraneoptera</taxon>
        <taxon>Hemiptera</taxon>
        <taxon>Sternorrhyncha</taxon>
        <taxon>Coccoidea</taxon>
        <taxon>Coccidae</taxon>
        <taxon>Parthenolecanium</taxon>
    </lineage>
</organism>
<dbReference type="Proteomes" id="UP001367676">
    <property type="component" value="Unassembled WGS sequence"/>
</dbReference>
<gene>
    <name evidence="2" type="ORF">V9T40_013130</name>
</gene>
<protein>
    <submittedName>
        <fullName evidence="2">Uncharacterized protein</fullName>
    </submittedName>
</protein>
<dbReference type="AlphaFoldDB" id="A0AAN9Y6V8"/>
<proteinExistence type="predicted"/>
<reference evidence="2 3" key="1">
    <citation type="submission" date="2024-03" db="EMBL/GenBank/DDBJ databases">
        <title>Adaptation during the transition from Ophiocordyceps entomopathogen to insect associate is accompanied by gene loss and intensified selection.</title>
        <authorList>
            <person name="Ward C.M."/>
            <person name="Onetto C.A."/>
            <person name="Borneman A.R."/>
        </authorList>
    </citation>
    <scope>NUCLEOTIDE SEQUENCE [LARGE SCALE GENOMIC DNA]</scope>
    <source>
        <strain evidence="2">AWRI1</strain>
        <tissue evidence="2">Single Adult Female</tissue>
    </source>
</reference>
<comment type="caution">
    <text evidence="2">The sequence shown here is derived from an EMBL/GenBank/DDBJ whole genome shotgun (WGS) entry which is preliminary data.</text>
</comment>
<feature type="region of interest" description="Disordered" evidence="1">
    <location>
        <begin position="101"/>
        <end position="130"/>
    </location>
</feature>
<dbReference type="EMBL" id="JBBCAQ010000018">
    <property type="protein sequence ID" value="KAK7595305.1"/>
    <property type="molecule type" value="Genomic_DNA"/>
</dbReference>